<reference evidence="2 3" key="1">
    <citation type="submission" date="2024-03" db="EMBL/GenBank/DDBJ databases">
        <title>The Acrasis kona genome and developmental transcriptomes reveal deep origins of eukaryotic multicellular pathways.</title>
        <authorList>
            <person name="Sheikh S."/>
            <person name="Fu C.-J."/>
            <person name="Brown M.W."/>
            <person name="Baldauf S.L."/>
        </authorList>
    </citation>
    <scope>NUCLEOTIDE SEQUENCE [LARGE SCALE GENOMIC DNA]</scope>
    <source>
        <strain evidence="2 3">ATCC MYA-3509</strain>
    </source>
</reference>
<dbReference type="SUPFAM" id="SSF53335">
    <property type="entry name" value="S-adenosyl-L-methionine-dependent methyltransferases"/>
    <property type="match status" value="1"/>
</dbReference>
<sequence>MPDYILGSEKQEHDRLRHQQLVWGSYSYAAIERAFPVCDIKKEFHVADIGAGIGLTLPYMIEHFHIRNNKSSRLYALEPSKQSAKEIERIISPDVKDQIKIVVESLQDAHKNNSIPQGSLDCIFIRWVLLYSNTVEQDLTQLVSWLKPGGKLVIQDYNHDSLRVFPTEPAFERMTKAVCDALTKQKGDPHVATKIPQLFHHNANTQVESIICNVQSGLNKSDIWEWFGSFCKAHSKTFIEVGVIDKSECERFKHEWERMSEEDGKYLLFSPMVVDIIIKNL</sequence>
<dbReference type="Proteomes" id="UP001431209">
    <property type="component" value="Unassembled WGS sequence"/>
</dbReference>
<dbReference type="InterPro" id="IPR029063">
    <property type="entry name" value="SAM-dependent_MTases_sf"/>
</dbReference>
<organism evidence="2 3">
    <name type="scientific">Acrasis kona</name>
    <dbReference type="NCBI Taxonomy" id="1008807"/>
    <lineage>
        <taxon>Eukaryota</taxon>
        <taxon>Discoba</taxon>
        <taxon>Heterolobosea</taxon>
        <taxon>Tetramitia</taxon>
        <taxon>Eutetramitia</taxon>
        <taxon>Acrasidae</taxon>
        <taxon>Acrasis</taxon>
    </lineage>
</organism>
<gene>
    <name evidence="2" type="ORF">AKO1_001774</name>
</gene>
<dbReference type="Gene3D" id="3.40.50.150">
    <property type="entry name" value="Vaccinia Virus protein VP39"/>
    <property type="match status" value="1"/>
</dbReference>
<keyword evidence="3" id="KW-1185">Reference proteome</keyword>
<protein>
    <recommendedName>
        <fullName evidence="1">Methyltransferase type 12 domain-containing protein</fullName>
    </recommendedName>
</protein>
<dbReference type="InterPro" id="IPR013217">
    <property type="entry name" value="Methyltransf_12"/>
</dbReference>
<comment type="caution">
    <text evidence="2">The sequence shown here is derived from an EMBL/GenBank/DDBJ whole genome shotgun (WGS) entry which is preliminary data.</text>
</comment>
<dbReference type="AlphaFoldDB" id="A0AAW2Z9Y9"/>
<evidence type="ECO:0000313" key="3">
    <source>
        <dbReference type="Proteomes" id="UP001431209"/>
    </source>
</evidence>
<name>A0AAW2Z9Y9_9EUKA</name>
<proteinExistence type="predicted"/>
<dbReference type="Pfam" id="PF08242">
    <property type="entry name" value="Methyltransf_12"/>
    <property type="match status" value="1"/>
</dbReference>
<dbReference type="CDD" id="cd02440">
    <property type="entry name" value="AdoMet_MTases"/>
    <property type="match status" value="1"/>
</dbReference>
<evidence type="ECO:0000259" key="1">
    <source>
        <dbReference type="Pfam" id="PF08242"/>
    </source>
</evidence>
<dbReference type="EMBL" id="JAOPGA020001201">
    <property type="protein sequence ID" value="KAL0486087.1"/>
    <property type="molecule type" value="Genomic_DNA"/>
</dbReference>
<accession>A0AAW2Z9Y9</accession>
<feature type="domain" description="Methyltransferase type 12" evidence="1">
    <location>
        <begin position="48"/>
        <end position="152"/>
    </location>
</feature>
<evidence type="ECO:0000313" key="2">
    <source>
        <dbReference type="EMBL" id="KAL0486087.1"/>
    </source>
</evidence>